<reference evidence="1 2" key="1">
    <citation type="submission" date="2019-02" db="EMBL/GenBank/DDBJ databases">
        <title>Deep-cultivation of Planctomycetes and their phenomic and genomic characterization uncovers novel biology.</title>
        <authorList>
            <person name="Wiegand S."/>
            <person name="Jogler M."/>
            <person name="Boedeker C."/>
            <person name="Pinto D."/>
            <person name="Vollmers J."/>
            <person name="Rivas-Marin E."/>
            <person name="Kohn T."/>
            <person name="Peeters S.H."/>
            <person name="Heuer A."/>
            <person name="Rast P."/>
            <person name="Oberbeckmann S."/>
            <person name="Bunk B."/>
            <person name="Jeske O."/>
            <person name="Meyerdierks A."/>
            <person name="Storesund J.E."/>
            <person name="Kallscheuer N."/>
            <person name="Luecker S."/>
            <person name="Lage O.M."/>
            <person name="Pohl T."/>
            <person name="Merkel B.J."/>
            <person name="Hornburger P."/>
            <person name="Mueller R.-W."/>
            <person name="Bruemmer F."/>
            <person name="Labrenz M."/>
            <person name="Spormann A.M."/>
            <person name="Op Den Camp H."/>
            <person name="Overmann J."/>
            <person name="Amann R."/>
            <person name="Jetten M.S.M."/>
            <person name="Mascher T."/>
            <person name="Medema M.H."/>
            <person name="Devos D.P."/>
            <person name="Kaster A.-K."/>
            <person name="Ovreas L."/>
            <person name="Rohde M."/>
            <person name="Galperin M.Y."/>
            <person name="Jogler C."/>
        </authorList>
    </citation>
    <scope>NUCLEOTIDE SEQUENCE [LARGE SCALE GENOMIC DNA]</scope>
    <source>
        <strain evidence="1 2">KOR42</strain>
    </source>
</reference>
<sequence length="63" mass="7061">MYAAAIVYMTERGMPCLSLLTDRYIPNIRDNVIGTPQVEIEKKISSKFLAITSITFLSHQVGD</sequence>
<dbReference type="AlphaFoldDB" id="A0A5C5VYL3"/>
<accession>A0A5C5VYL3</accession>
<proteinExistence type="predicted"/>
<evidence type="ECO:0000313" key="1">
    <source>
        <dbReference type="EMBL" id="TWT43043.1"/>
    </source>
</evidence>
<gene>
    <name evidence="1" type="ORF">KOR42_45730</name>
</gene>
<dbReference type="EMBL" id="SIHI01000035">
    <property type="protein sequence ID" value="TWT43043.1"/>
    <property type="molecule type" value="Genomic_DNA"/>
</dbReference>
<organism evidence="1 2">
    <name type="scientific">Thalassoglobus neptunius</name>
    <dbReference type="NCBI Taxonomy" id="1938619"/>
    <lineage>
        <taxon>Bacteria</taxon>
        <taxon>Pseudomonadati</taxon>
        <taxon>Planctomycetota</taxon>
        <taxon>Planctomycetia</taxon>
        <taxon>Planctomycetales</taxon>
        <taxon>Planctomycetaceae</taxon>
        <taxon>Thalassoglobus</taxon>
    </lineage>
</organism>
<name>A0A5C5VYL3_9PLAN</name>
<dbReference type="Proteomes" id="UP000317243">
    <property type="component" value="Unassembled WGS sequence"/>
</dbReference>
<evidence type="ECO:0000313" key="2">
    <source>
        <dbReference type="Proteomes" id="UP000317243"/>
    </source>
</evidence>
<keyword evidence="2" id="KW-1185">Reference proteome</keyword>
<protein>
    <submittedName>
        <fullName evidence="1">Uncharacterized protein</fullName>
    </submittedName>
</protein>
<comment type="caution">
    <text evidence="1">The sequence shown here is derived from an EMBL/GenBank/DDBJ whole genome shotgun (WGS) entry which is preliminary data.</text>
</comment>